<gene>
    <name evidence="1" type="ORF">KSZ_61570</name>
</gene>
<name>A0ABQ3VS48_9CHLR</name>
<protein>
    <submittedName>
        <fullName evidence="1">Uncharacterized protein</fullName>
    </submittedName>
</protein>
<reference evidence="1 2" key="1">
    <citation type="journal article" date="2021" name="Int. J. Syst. Evol. Microbiol.">
        <title>Reticulibacter mediterranei gen. nov., sp. nov., within the new family Reticulibacteraceae fam. nov., and Ktedonospora formicarum gen. nov., sp. nov., Ktedonobacter robiniae sp. nov., Dictyobacter formicarum sp. nov. and Dictyobacter arantiisoli sp. nov., belonging to the class Ktedonobacteria.</title>
        <authorList>
            <person name="Yabe S."/>
            <person name="Zheng Y."/>
            <person name="Wang C.M."/>
            <person name="Sakai Y."/>
            <person name="Abe K."/>
            <person name="Yokota A."/>
            <person name="Donadio S."/>
            <person name="Cavaletti L."/>
            <person name="Monciardini P."/>
        </authorList>
    </citation>
    <scope>NUCLEOTIDE SEQUENCE [LARGE SCALE GENOMIC DNA]</scope>
    <source>
        <strain evidence="1 2">SOSP1-9</strain>
    </source>
</reference>
<evidence type="ECO:0000313" key="2">
    <source>
        <dbReference type="Proteomes" id="UP000635565"/>
    </source>
</evidence>
<comment type="caution">
    <text evidence="1">The sequence shown here is derived from an EMBL/GenBank/DDBJ whole genome shotgun (WGS) entry which is preliminary data.</text>
</comment>
<evidence type="ECO:0000313" key="1">
    <source>
        <dbReference type="EMBL" id="GHO88151.1"/>
    </source>
</evidence>
<dbReference type="Proteomes" id="UP000635565">
    <property type="component" value="Unassembled WGS sequence"/>
</dbReference>
<accession>A0ABQ3VS48</accession>
<dbReference type="EMBL" id="BNJJ01000022">
    <property type="protein sequence ID" value="GHO88151.1"/>
    <property type="molecule type" value="Genomic_DNA"/>
</dbReference>
<keyword evidence="2" id="KW-1185">Reference proteome</keyword>
<sequence>MQIDCVVSVVTASSRSQGRCLALVVTVGRWSRSQLQRARVTLDLPSRKDTEPSRKVAKNRNDATNMIKMYMSKLLSITIYRAVYGTILNRLSSPEK</sequence>
<proteinExistence type="predicted"/>
<organism evidence="1 2">
    <name type="scientific">Dictyobacter formicarum</name>
    <dbReference type="NCBI Taxonomy" id="2778368"/>
    <lineage>
        <taxon>Bacteria</taxon>
        <taxon>Bacillati</taxon>
        <taxon>Chloroflexota</taxon>
        <taxon>Ktedonobacteria</taxon>
        <taxon>Ktedonobacterales</taxon>
        <taxon>Dictyobacteraceae</taxon>
        <taxon>Dictyobacter</taxon>
    </lineage>
</organism>